<protein>
    <submittedName>
        <fullName evidence="3">SipW-cognate class signal peptide</fullName>
    </submittedName>
</protein>
<feature type="compositionally biased region" description="Polar residues" evidence="1">
    <location>
        <begin position="212"/>
        <end position="229"/>
    </location>
</feature>
<keyword evidence="4" id="KW-1185">Reference proteome</keyword>
<organism evidence="3 4">
    <name type="scientific">Granulicatella balaenopterae</name>
    <dbReference type="NCBI Taxonomy" id="137733"/>
    <lineage>
        <taxon>Bacteria</taxon>
        <taxon>Bacillati</taxon>
        <taxon>Bacillota</taxon>
        <taxon>Bacilli</taxon>
        <taxon>Lactobacillales</taxon>
        <taxon>Carnobacteriaceae</taxon>
        <taxon>Granulicatella</taxon>
    </lineage>
</organism>
<evidence type="ECO:0000259" key="2">
    <source>
        <dbReference type="PROSITE" id="PS50006"/>
    </source>
</evidence>
<dbReference type="EMBL" id="FOGF01000019">
    <property type="protein sequence ID" value="SER10235.1"/>
    <property type="molecule type" value="Genomic_DNA"/>
</dbReference>
<name>A0A1H9LGI4_9LACT</name>
<accession>A0A1H9LGI4</accession>
<feature type="region of interest" description="Disordered" evidence="1">
    <location>
        <begin position="49"/>
        <end position="103"/>
    </location>
</feature>
<sequence>METQTQQKQDRKKRIGIVLLLLLCLLTLAGTMSWLTHSSQLDNQFTVGKISEIDPGGGGPVDPKDPTDPTDPIDPDGNDPRLDGNLFEPHWKPDAKLEPGVTIPKDPYVGVGKGSEACYVFVNVTDNMNNNDHVYFTLNDGWEVVEGTALSNGSYTSGLFMYTKGLDGSEASDNVWTEKAVFNKVVVDDKANEQDFWKKGVKDQQDDEENSFKPTITVQSYLHQKTKPNNEGEEGERSEISVDTAKQNAKEFFKAQ</sequence>
<dbReference type="Proteomes" id="UP000198556">
    <property type="component" value="Unassembled WGS sequence"/>
</dbReference>
<dbReference type="InterPro" id="IPR000253">
    <property type="entry name" value="FHA_dom"/>
</dbReference>
<dbReference type="STRING" id="137733.SAMN05421767_11913"/>
<dbReference type="PROSITE" id="PS50006">
    <property type="entry name" value="FHA_DOMAIN"/>
    <property type="match status" value="1"/>
</dbReference>
<gene>
    <name evidence="3" type="ORF">SAMN05421767_11913</name>
</gene>
<dbReference type="OrthoDB" id="2082168at2"/>
<evidence type="ECO:0000256" key="1">
    <source>
        <dbReference type="SAM" id="MobiDB-lite"/>
    </source>
</evidence>
<proteinExistence type="predicted"/>
<evidence type="ECO:0000313" key="4">
    <source>
        <dbReference type="Proteomes" id="UP000198556"/>
    </source>
</evidence>
<dbReference type="AlphaFoldDB" id="A0A1H9LGI4"/>
<reference evidence="3 4" key="1">
    <citation type="submission" date="2016-10" db="EMBL/GenBank/DDBJ databases">
        <authorList>
            <person name="de Groot N.N."/>
        </authorList>
    </citation>
    <scope>NUCLEOTIDE SEQUENCE [LARGE SCALE GENOMIC DNA]</scope>
    <source>
        <strain evidence="3 4">DSM 15827</strain>
    </source>
</reference>
<evidence type="ECO:0000313" key="3">
    <source>
        <dbReference type="EMBL" id="SER10235.1"/>
    </source>
</evidence>
<feature type="domain" description="FHA" evidence="2">
    <location>
        <begin position="109"/>
        <end position="161"/>
    </location>
</feature>
<feature type="region of interest" description="Disordered" evidence="1">
    <location>
        <begin position="199"/>
        <end position="256"/>
    </location>
</feature>
<dbReference type="RefSeq" id="WP_089746694.1">
    <property type="nucleotide sequence ID" value="NZ_FOGF01000019.1"/>
</dbReference>